<keyword evidence="13" id="KW-1185">Reference proteome</keyword>
<keyword evidence="3" id="KW-0479">Metal-binding</keyword>
<gene>
    <name evidence="12" type="primary">Dgri\GH19314</name>
    <name evidence="12" type="ORF">Dgri_GH19314</name>
</gene>
<evidence type="ECO:0000256" key="1">
    <source>
        <dbReference type="ARBA" id="ARBA00004123"/>
    </source>
</evidence>
<evidence type="ECO:0000313" key="13">
    <source>
        <dbReference type="Proteomes" id="UP000001070"/>
    </source>
</evidence>
<evidence type="ECO:0000259" key="10">
    <source>
        <dbReference type="PROSITE" id="PS50102"/>
    </source>
</evidence>
<keyword evidence="6 8" id="KW-0694">RNA-binding</keyword>
<evidence type="ECO:0000259" key="11">
    <source>
        <dbReference type="PROSITE" id="PS50199"/>
    </source>
</evidence>
<name>B4JFG5_DROGR</name>
<evidence type="ECO:0000256" key="5">
    <source>
        <dbReference type="ARBA" id="ARBA00022833"/>
    </source>
</evidence>
<dbReference type="SMART" id="SM00360">
    <property type="entry name" value="RRM"/>
    <property type="match status" value="1"/>
</dbReference>
<keyword evidence="5" id="KW-0862">Zinc</keyword>
<organism evidence="13">
    <name type="scientific">Drosophila grimshawi</name>
    <name type="common">Hawaiian fruit fly</name>
    <name type="synonym">Idiomyia grimshawi</name>
    <dbReference type="NCBI Taxonomy" id="7222"/>
    <lineage>
        <taxon>Eukaryota</taxon>
        <taxon>Metazoa</taxon>
        <taxon>Ecdysozoa</taxon>
        <taxon>Arthropoda</taxon>
        <taxon>Hexapoda</taxon>
        <taxon>Insecta</taxon>
        <taxon>Pterygota</taxon>
        <taxon>Neoptera</taxon>
        <taxon>Endopterygota</taxon>
        <taxon>Diptera</taxon>
        <taxon>Brachycera</taxon>
        <taxon>Muscomorpha</taxon>
        <taxon>Ephydroidea</taxon>
        <taxon>Drosophilidae</taxon>
        <taxon>Drosophila</taxon>
        <taxon>Hawaiian Drosophila</taxon>
    </lineage>
</organism>
<dbReference type="PROSITE" id="PS50102">
    <property type="entry name" value="RRM"/>
    <property type="match status" value="1"/>
</dbReference>
<evidence type="ECO:0000313" key="12">
    <source>
        <dbReference type="EMBL" id="EDV93446.1"/>
    </source>
</evidence>
<sequence length="332" mass="37167">MVSTAIEDLDKFRLENGGGDARGSLLLGVGYCGNMNDGSTTDATVTAAVSTDATSAIETGSTEPLTPNDNDEATNSLDFDLLTMMGYCAPTDGIARLCQPSPAPPTIQIADEIYALRLDTIFVLGMRQNLTKNDIVVFFGKIGRIKMDELTMKPKIFVYKNKLTGRSKGQATITYTNAYAAQAAIQYLNGSKFLGHVLSVVPAYLSTRPGKSVRFCYAQETGIEQQRRQRQKKWKPAYDNWVCELCRNSNFVWRMTCNRCRVSKSDAGAMSTVGQTLWRPRKHDWNCCYCFNDNFWYRQKCNRCNAPKTDLHSISETDRVTWELAIRQTSVV</sequence>
<dbReference type="SUPFAM" id="SSF90209">
    <property type="entry name" value="Ran binding protein zinc finger-like"/>
    <property type="match status" value="2"/>
</dbReference>
<dbReference type="InterPro" id="IPR001876">
    <property type="entry name" value="Znf_RanBP2"/>
</dbReference>
<feature type="domain" description="RanBP2-type" evidence="11">
    <location>
        <begin position="281"/>
        <end position="310"/>
    </location>
</feature>
<dbReference type="AlphaFoldDB" id="B4JFG5"/>
<dbReference type="SMR" id="B4JFG5"/>
<dbReference type="OMA" id="DMYRFED"/>
<evidence type="ECO:0000256" key="9">
    <source>
        <dbReference type="PROSITE-ProRule" id="PRU00322"/>
    </source>
</evidence>
<dbReference type="GO" id="GO:0008270">
    <property type="term" value="F:zinc ion binding"/>
    <property type="evidence" value="ECO:0007669"/>
    <property type="project" value="UniProtKB-KW"/>
</dbReference>
<dbReference type="GO" id="GO:0003723">
    <property type="term" value="F:RNA binding"/>
    <property type="evidence" value="ECO:0007669"/>
    <property type="project" value="UniProtKB-UniRule"/>
</dbReference>
<accession>B4JFG5</accession>
<dbReference type="KEGG" id="dgr:6564243"/>
<evidence type="ECO:0000256" key="8">
    <source>
        <dbReference type="PROSITE-ProRule" id="PRU00176"/>
    </source>
</evidence>
<dbReference type="InterPro" id="IPR012677">
    <property type="entry name" value="Nucleotide-bd_a/b_plait_sf"/>
</dbReference>
<dbReference type="eggNOG" id="KOG1995">
    <property type="taxonomic scope" value="Eukaryota"/>
</dbReference>
<dbReference type="InParanoid" id="B4JFG5"/>
<dbReference type="HOGENOM" id="CLU_049798_0_0_1"/>
<dbReference type="Proteomes" id="UP000001070">
    <property type="component" value="Unassembled WGS sequence"/>
</dbReference>
<dbReference type="FunCoup" id="B4JFG5">
    <property type="interactions" value="62"/>
</dbReference>
<dbReference type="Gene3D" id="3.30.70.330">
    <property type="match status" value="1"/>
</dbReference>
<feature type="domain" description="RRM" evidence="10">
    <location>
        <begin position="119"/>
        <end position="220"/>
    </location>
</feature>
<dbReference type="InterPro" id="IPR034870">
    <property type="entry name" value="TET_fam"/>
</dbReference>
<keyword evidence="7" id="KW-0539">Nucleus</keyword>
<reference evidence="12 13" key="1">
    <citation type="journal article" date="2007" name="Nature">
        <title>Evolution of genes and genomes on the Drosophila phylogeny.</title>
        <authorList>
            <consortium name="Drosophila 12 Genomes Consortium"/>
            <person name="Clark A.G."/>
            <person name="Eisen M.B."/>
            <person name="Smith D.R."/>
            <person name="Bergman C.M."/>
            <person name="Oliver B."/>
            <person name="Markow T.A."/>
            <person name="Kaufman T.C."/>
            <person name="Kellis M."/>
            <person name="Gelbart W."/>
            <person name="Iyer V.N."/>
            <person name="Pollard D.A."/>
            <person name="Sackton T.B."/>
            <person name="Larracuente A.M."/>
            <person name="Singh N.D."/>
            <person name="Abad J.P."/>
            <person name="Abt D.N."/>
            <person name="Adryan B."/>
            <person name="Aguade M."/>
            <person name="Akashi H."/>
            <person name="Anderson W.W."/>
            <person name="Aquadro C.F."/>
            <person name="Ardell D.H."/>
            <person name="Arguello R."/>
            <person name="Artieri C.G."/>
            <person name="Barbash D.A."/>
            <person name="Barker D."/>
            <person name="Barsanti P."/>
            <person name="Batterham P."/>
            <person name="Batzoglou S."/>
            <person name="Begun D."/>
            <person name="Bhutkar A."/>
            <person name="Blanco E."/>
            <person name="Bosak S.A."/>
            <person name="Bradley R.K."/>
            <person name="Brand A.D."/>
            <person name="Brent M.R."/>
            <person name="Brooks A.N."/>
            <person name="Brown R.H."/>
            <person name="Butlin R.K."/>
            <person name="Caggese C."/>
            <person name="Calvi B.R."/>
            <person name="Bernardo de Carvalho A."/>
            <person name="Caspi A."/>
            <person name="Castrezana S."/>
            <person name="Celniker S.E."/>
            <person name="Chang J.L."/>
            <person name="Chapple C."/>
            <person name="Chatterji S."/>
            <person name="Chinwalla A."/>
            <person name="Civetta A."/>
            <person name="Clifton S.W."/>
            <person name="Comeron J.M."/>
            <person name="Costello J.C."/>
            <person name="Coyne J.A."/>
            <person name="Daub J."/>
            <person name="David R.G."/>
            <person name="Delcher A.L."/>
            <person name="Delehaunty K."/>
            <person name="Do C.B."/>
            <person name="Ebling H."/>
            <person name="Edwards K."/>
            <person name="Eickbush T."/>
            <person name="Evans J.D."/>
            <person name="Filipski A."/>
            <person name="Findeiss S."/>
            <person name="Freyhult E."/>
            <person name="Fulton L."/>
            <person name="Fulton R."/>
            <person name="Garcia A.C."/>
            <person name="Gardiner A."/>
            <person name="Garfield D.A."/>
            <person name="Garvin B.E."/>
            <person name="Gibson G."/>
            <person name="Gilbert D."/>
            <person name="Gnerre S."/>
            <person name="Godfrey J."/>
            <person name="Good R."/>
            <person name="Gotea V."/>
            <person name="Gravely B."/>
            <person name="Greenberg A.J."/>
            <person name="Griffiths-Jones S."/>
            <person name="Gross S."/>
            <person name="Guigo R."/>
            <person name="Gustafson E.A."/>
            <person name="Haerty W."/>
            <person name="Hahn M.W."/>
            <person name="Halligan D.L."/>
            <person name="Halpern A.L."/>
            <person name="Halter G.M."/>
            <person name="Han M.V."/>
            <person name="Heger A."/>
            <person name="Hillier L."/>
            <person name="Hinrichs A.S."/>
            <person name="Holmes I."/>
            <person name="Hoskins R.A."/>
            <person name="Hubisz M.J."/>
            <person name="Hultmark D."/>
            <person name="Huntley M.A."/>
            <person name="Jaffe D.B."/>
            <person name="Jagadeeshan S."/>
            <person name="Jeck W.R."/>
            <person name="Johnson J."/>
            <person name="Jones C.D."/>
            <person name="Jordan W.C."/>
            <person name="Karpen G.H."/>
            <person name="Kataoka E."/>
            <person name="Keightley P.D."/>
            <person name="Kheradpour P."/>
            <person name="Kirkness E.F."/>
            <person name="Koerich L.B."/>
            <person name="Kristiansen K."/>
            <person name="Kudrna D."/>
            <person name="Kulathinal R.J."/>
            <person name="Kumar S."/>
            <person name="Kwok R."/>
            <person name="Lander E."/>
            <person name="Langley C.H."/>
            <person name="Lapoint R."/>
            <person name="Lazzaro B.P."/>
            <person name="Lee S.J."/>
            <person name="Levesque L."/>
            <person name="Li R."/>
            <person name="Lin C.F."/>
            <person name="Lin M.F."/>
            <person name="Lindblad-Toh K."/>
            <person name="Llopart A."/>
            <person name="Long M."/>
            <person name="Low L."/>
            <person name="Lozovsky E."/>
            <person name="Lu J."/>
            <person name="Luo M."/>
            <person name="Machado C.A."/>
            <person name="Makalowski W."/>
            <person name="Marzo M."/>
            <person name="Matsuda M."/>
            <person name="Matzkin L."/>
            <person name="McAllister B."/>
            <person name="McBride C.S."/>
            <person name="McKernan B."/>
            <person name="McKernan K."/>
            <person name="Mendez-Lago M."/>
            <person name="Minx P."/>
            <person name="Mollenhauer M.U."/>
            <person name="Montooth K."/>
            <person name="Mount S.M."/>
            <person name="Mu X."/>
            <person name="Myers E."/>
            <person name="Negre B."/>
            <person name="Newfeld S."/>
            <person name="Nielsen R."/>
            <person name="Noor M.A."/>
            <person name="O'Grady P."/>
            <person name="Pachter L."/>
            <person name="Papaceit M."/>
            <person name="Parisi M.J."/>
            <person name="Parisi M."/>
            <person name="Parts L."/>
            <person name="Pedersen J.S."/>
            <person name="Pesole G."/>
            <person name="Phillippy A.M."/>
            <person name="Ponting C.P."/>
            <person name="Pop M."/>
            <person name="Porcelli D."/>
            <person name="Powell J.R."/>
            <person name="Prohaska S."/>
            <person name="Pruitt K."/>
            <person name="Puig M."/>
            <person name="Quesneville H."/>
            <person name="Ram K.R."/>
            <person name="Rand D."/>
            <person name="Rasmussen M.D."/>
            <person name="Reed L.K."/>
            <person name="Reenan R."/>
            <person name="Reily A."/>
            <person name="Remington K.A."/>
            <person name="Rieger T.T."/>
            <person name="Ritchie M.G."/>
            <person name="Robin C."/>
            <person name="Rogers Y.H."/>
            <person name="Rohde C."/>
            <person name="Rozas J."/>
            <person name="Rubenfield M.J."/>
            <person name="Ruiz A."/>
            <person name="Russo S."/>
            <person name="Salzberg S.L."/>
            <person name="Sanchez-Gracia A."/>
            <person name="Saranga D.J."/>
            <person name="Sato H."/>
            <person name="Schaeffer S.W."/>
            <person name="Schatz M.C."/>
            <person name="Schlenke T."/>
            <person name="Schwartz R."/>
            <person name="Segarra C."/>
            <person name="Singh R.S."/>
            <person name="Sirot L."/>
            <person name="Sirota M."/>
            <person name="Sisneros N.B."/>
            <person name="Smith C.D."/>
            <person name="Smith T.F."/>
            <person name="Spieth J."/>
            <person name="Stage D.E."/>
            <person name="Stark A."/>
            <person name="Stephan W."/>
            <person name="Strausberg R.L."/>
            <person name="Strempel S."/>
            <person name="Sturgill D."/>
            <person name="Sutton G."/>
            <person name="Sutton G.G."/>
            <person name="Tao W."/>
            <person name="Teichmann S."/>
            <person name="Tobari Y.N."/>
            <person name="Tomimura Y."/>
            <person name="Tsolas J.M."/>
            <person name="Valente V.L."/>
            <person name="Venter E."/>
            <person name="Venter J.C."/>
            <person name="Vicario S."/>
            <person name="Vieira F.G."/>
            <person name="Vilella A.J."/>
            <person name="Villasante A."/>
            <person name="Walenz B."/>
            <person name="Wang J."/>
            <person name="Wasserman M."/>
            <person name="Watts T."/>
            <person name="Wilson D."/>
            <person name="Wilson R.K."/>
            <person name="Wing R.A."/>
            <person name="Wolfner M.F."/>
            <person name="Wong A."/>
            <person name="Wong G.K."/>
            <person name="Wu C.I."/>
            <person name="Wu G."/>
            <person name="Yamamoto D."/>
            <person name="Yang H.P."/>
            <person name="Yang S.P."/>
            <person name="Yorke J.A."/>
            <person name="Yoshida K."/>
            <person name="Zdobnov E."/>
            <person name="Zhang P."/>
            <person name="Zhang Y."/>
            <person name="Zimin A.V."/>
            <person name="Baldwin J."/>
            <person name="Abdouelleil A."/>
            <person name="Abdulkadir J."/>
            <person name="Abebe A."/>
            <person name="Abera B."/>
            <person name="Abreu J."/>
            <person name="Acer S.C."/>
            <person name="Aftuck L."/>
            <person name="Alexander A."/>
            <person name="An P."/>
            <person name="Anderson E."/>
            <person name="Anderson S."/>
            <person name="Arachi H."/>
            <person name="Azer M."/>
            <person name="Bachantsang P."/>
            <person name="Barry A."/>
            <person name="Bayul T."/>
            <person name="Berlin A."/>
            <person name="Bessette D."/>
            <person name="Bloom T."/>
            <person name="Blye J."/>
            <person name="Boguslavskiy L."/>
            <person name="Bonnet C."/>
            <person name="Boukhgalter B."/>
            <person name="Bourzgui I."/>
            <person name="Brown A."/>
            <person name="Cahill P."/>
            <person name="Channer S."/>
            <person name="Cheshatsang Y."/>
            <person name="Chuda L."/>
            <person name="Citroen M."/>
            <person name="Collymore A."/>
            <person name="Cooke P."/>
            <person name="Costello M."/>
            <person name="D'Aco K."/>
            <person name="Daza R."/>
            <person name="De Haan G."/>
            <person name="DeGray S."/>
            <person name="DeMaso C."/>
            <person name="Dhargay N."/>
            <person name="Dooley K."/>
            <person name="Dooley E."/>
            <person name="Doricent M."/>
            <person name="Dorje P."/>
            <person name="Dorjee K."/>
            <person name="Dupes A."/>
            <person name="Elong R."/>
            <person name="Falk J."/>
            <person name="Farina A."/>
            <person name="Faro S."/>
            <person name="Ferguson D."/>
            <person name="Fisher S."/>
            <person name="Foley C.D."/>
            <person name="Franke A."/>
            <person name="Friedrich D."/>
            <person name="Gadbois L."/>
            <person name="Gearin G."/>
            <person name="Gearin C.R."/>
            <person name="Giannoukos G."/>
            <person name="Goode T."/>
            <person name="Graham J."/>
            <person name="Grandbois E."/>
            <person name="Grewal S."/>
            <person name="Gyaltsen K."/>
            <person name="Hafez N."/>
            <person name="Hagos B."/>
            <person name="Hall J."/>
            <person name="Henson C."/>
            <person name="Hollinger A."/>
            <person name="Honan T."/>
            <person name="Huard M.D."/>
            <person name="Hughes L."/>
            <person name="Hurhula B."/>
            <person name="Husby M.E."/>
            <person name="Kamat A."/>
            <person name="Kanga B."/>
            <person name="Kashin S."/>
            <person name="Khazanovich D."/>
            <person name="Kisner P."/>
            <person name="Lance K."/>
            <person name="Lara M."/>
            <person name="Lee W."/>
            <person name="Lennon N."/>
            <person name="Letendre F."/>
            <person name="LeVine R."/>
            <person name="Lipovsky A."/>
            <person name="Liu X."/>
            <person name="Liu J."/>
            <person name="Liu S."/>
            <person name="Lokyitsang T."/>
            <person name="Lokyitsang Y."/>
            <person name="Lubonja R."/>
            <person name="Lui A."/>
            <person name="MacDonald P."/>
            <person name="Magnisalis V."/>
            <person name="Maru K."/>
            <person name="Matthews C."/>
            <person name="McCusker W."/>
            <person name="McDonough S."/>
            <person name="Mehta T."/>
            <person name="Meldrim J."/>
            <person name="Meneus L."/>
            <person name="Mihai O."/>
            <person name="Mihalev A."/>
            <person name="Mihova T."/>
            <person name="Mittelman R."/>
            <person name="Mlenga V."/>
            <person name="Montmayeur A."/>
            <person name="Mulrain L."/>
            <person name="Navidi A."/>
            <person name="Naylor J."/>
            <person name="Negash T."/>
            <person name="Nguyen T."/>
            <person name="Nguyen N."/>
            <person name="Nicol R."/>
            <person name="Norbu C."/>
            <person name="Norbu N."/>
            <person name="Novod N."/>
            <person name="O'Neill B."/>
            <person name="Osman S."/>
            <person name="Markiewicz E."/>
            <person name="Oyono O.L."/>
            <person name="Patti C."/>
            <person name="Phunkhang P."/>
            <person name="Pierre F."/>
            <person name="Priest M."/>
            <person name="Raghuraman S."/>
            <person name="Rege F."/>
            <person name="Reyes R."/>
            <person name="Rise C."/>
            <person name="Rogov P."/>
            <person name="Ross K."/>
            <person name="Ryan E."/>
            <person name="Settipalli S."/>
            <person name="Shea T."/>
            <person name="Sherpa N."/>
            <person name="Shi L."/>
            <person name="Shih D."/>
            <person name="Sparrow T."/>
            <person name="Spaulding J."/>
            <person name="Stalker J."/>
            <person name="Stange-Thomann N."/>
            <person name="Stavropoulos S."/>
            <person name="Stone C."/>
            <person name="Strader C."/>
            <person name="Tesfaye S."/>
            <person name="Thomson T."/>
            <person name="Thoulutsang Y."/>
            <person name="Thoulutsang D."/>
            <person name="Topham K."/>
            <person name="Topping I."/>
            <person name="Tsamla T."/>
            <person name="Vassiliev H."/>
            <person name="Vo A."/>
            <person name="Wangchuk T."/>
            <person name="Wangdi T."/>
            <person name="Weiand M."/>
            <person name="Wilkinson J."/>
            <person name="Wilson A."/>
            <person name="Yadav S."/>
            <person name="Young G."/>
            <person name="Yu Q."/>
            <person name="Zembek L."/>
            <person name="Zhong D."/>
            <person name="Zimmer A."/>
            <person name="Zwirko Z."/>
            <person name="Jaffe D.B."/>
            <person name="Alvarez P."/>
            <person name="Brockman W."/>
            <person name="Butler J."/>
            <person name="Chin C."/>
            <person name="Gnerre S."/>
            <person name="Grabherr M."/>
            <person name="Kleber M."/>
            <person name="Mauceli E."/>
            <person name="MacCallum I."/>
        </authorList>
    </citation>
    <scope>NUCLEOTIDE SEQUENCE [LARGE SCALE GENOMIC DNA]</scope>
    <source>
        <strain evidence="13">Tucson 15287-2541.00</strain>
    </source>
</reference>
<dbReference type="STRING" id="7222.B4JFG5"/>
<dbReference type="PROSITE" id="PS50199">
    <property type="entry name" value="ZF_RANBP2_2"/>
    <property type="match status" value="2"/>
</dbReference>
<dbReference type="InterPro" id="IPR036443">
    <property type="entry name" value="Znf_RanBP2_sf"/>
</dbReference>
<comment type="subcellular location">
    <subcellularLocation>
        <location evidence="1">Nucleus</location>
    </subcellularLocation>
</comment>
<evidence type="ECO:0000256" key="4">
    <source>
        <dbReference type="ARBA" id="ARBA00022771"/>
    </source>
</evidence>
<evidence type="ECO:0000256" key="6">
    <source>
        <dbReference type="ARBA" id="ARBA00022884"/>
    </source>
</evidence>
<dbReference type="EMBL" id="CH916369">
    <property type="protein sequence ID" value="EDV93446.1"/>
    <property type="molecule type" value="Genomic_DNA"/>
</dbReference>
<dbReference type="GO" id="GO:0006355">
    <property type="term" value="P:regulation of DNA-templated transcription"/>
    <property type="evidence" value="ECO:0007669"/>
    <property type="project" value="InterPro"/>
</dbReference>
<protein>
    <submittedName>
        <fullName evidence="12">GH19314</fullName>
    </submittedName>
</protein>
<keyword evidence="4 9" id="KW-0863">Zinc-finger</keyword>
<evidence type="ECO:0000256" key="2">
    <source>
        <dbReference type="ARBA" id="ARBA00008448"/>
    </source>
</evidence>
<comment type="similarity">
    <text evidence="2">Belongs to the RRM TET family.</text>
</comment>
<dbReference type="PANTHER" id="PTHR23238">
    <property type="entry name" value="RNA BINDING PROTEIN"/>
    <property type="match status" value="1"/>
</dbReference>
<dbReference type="SMART" id="SM00547">
    <property type="entry name" value="ZnF_RBZ"/>
    <property type="match status" value="2"/>
</dbReference>
<dbReference type="PhylomeDB" id="B4JFG5"/>
<proteinExistence type="inferred from homology"/>
<feature type="domain" description="RanBP2-type" evidence="11">
    <location>
        <begin position="235"/>
        <end position="266"/>
    </location>
</feature>
<dbReference type="PROSITE" id="PS01358">
    <property type="entry name" value="ZF_RANBP2_1"/>
    <property type="match status" value="2"/>
</dbReference>
<dbReference type="InterPro" id="IPR000504">
    <property type="entry name" value="RRM_dom"/>
</dbReference>
<evidence type="ECO:0000256" key="3">
    <source>
        <dbReference type="ARBA" id="ARBA00022723"/>
    </source>
</evidence>
<dbReference type="GO" id="GO:0005634">
    <property type="term" value="C:nucleus"/>
    <property type="evidence" value="ECO:0007669"/>
    <property type="project" value="UniProtKB-SubCell"/>
</dbReference>
<dbReference type="Pfam" id="PF00076">
    <property type="entry name" value="RRM_1"/>
    <property type="match status" value="1"/>
</dbReference>
<dbReference type="InterPro" id="IPR035979">
    <property type="entry name" value="RBD_domain_sf"/>
</dbReference>
<evidence type="ECO:0000256" key="7">
    <source>
        <dbReference type="ARBA" id="ARBA00023242"/>
    </source>
</evidence>
<dbReference type="OrthoDB" id="76445at2759"/>
<dbReference type="SUPFAM" id="SSF54928">
    <property type="entry name" value="RNA-binding domain, RBD"/>
    <property type="match status" value="1"/>
</dbReference>